<organism evidence="1 2">
    <name type="scientific">Aldrovandia affinis</name>
    <dbReference type="NCBI Taxonomy" id="143900"/>
    <lineage>
        <taxon>Eukaryota</taxon>
        <taxon>Metazoa</taxon>
        <taxon>Chordata</taxon>
        <taxon>Craniata</taxon>
        <taxon>Vertebrata</taxon>
        <taxon>Euteleostomi</taxon>
        <taxon>Actinopterygii</taxon>
        <taxon>Neopterygii</taxon>
        <taxon>Teleostei</taxon>
        <taxon>Notacanthiformes</taxon>
        <taxon>Halosauridae</taxon>
        <taxon>Aldrovandia</taxon>
    </lineage>
</organism>
<protein>
    <submittedName>
        <fullName evidence="1">Uncharacterized protein</fullName>
    </submittedName>
</protein>
<dbReference type="Proteomes" id="UP001221898">
    <property type="component" value="Unassembled WGS sequence"/>
</dbReference>
<name>A0AAD7RZG3_9TELE</name>
<evidence type="ECO:0000313" key="1">
    <source>
        <dbReference type="EMBL" id="KAJ8393189.1"/>
    </source>
</evidence>
<sequence length="101" mass="11016">MLTLPNTSGPALSPCAGLQALRPMRTAEPDCWLPIGCLEQECQSSRPPQEQMSVNTSASTKGRTAVSEIRVWGARSAARLSETRLRHEALIGRGHRDASRF</sequence>
<comment type="caution">
    <text evidence="1">The sequence shown here is derived from an EMBL/GenBank/DDBJ whole genome shotgun (WGS) entry which is preliminary data.</text>
</comment>
<keyword evidence="2" id="KW-1185">Reference proteome</keyword>
<accession>A0AAD7RZG3</accession>
<dbReference type="AlphaFoldDB" id="A0AAD7RZG3"/>
<reference evidence="1" key="1">
    <citation type="journal article" date="2023" name="Science">
        <title>Genome structures resolve the early diversification of teleost fishes.</title>
        <authorList>
            <person name="Parey E."/>
            <person name="Louis A."/>
            <person name="Montfort J."/>
            <person name="Bouchez O."/>
            <person name="Roques C."/>
            <person name="Iampietro C."/>
            <person name="Lluch J."/>
            <person name="Castinel A."/>
            <person name="Donnadieu C."/>
            <person name="Desvignes T."/>
            <person name="Floi Bucao C."/>
            <person name="Jouanno E."/>
            <person name="Wen M."/>
            <person name="Mejri S."/>
            <person name="Dirks R."/>
            <person name="Jansen H."/>
            <person name="Henkel C."/>
            <person name="Chen W.J."/>
            <person name="Zahm M."/>
            <person name="Cabau C."/>
            <person name="Klopp C."/>
            <person name="Thompson A.W."/>
            <person name="Robinson-Rechavi M."/>
            <person name="Braasch I."/>
            <person name="Lecointre G."/>
            <person name="Bobe J."/>
            <person name="Postlethwait J.H."/>
            <person name="Berthelot C."/>
            <person name="Roest Crollius H."/>
            <person name="Guiguen Y."/>
        </authorList>
    </citation>
    <scope>NUCLEOTIDE SEQUENCE</scope>
    <source>
        <strain evidence="1">NC1722</strain>
    </source>
</reference>
<dbReference type="EMBL" id="JAINUG010000139">
    <property type="protein sequence ID" value="KAJ8393189.1"/>
    <property type="molecule type" value="Genomic_DNA"/>
</dbReference>
<evidence type="ECO:0000313" key="2">
    <source>
        <dbReference type="Proteomes" id="UP001221898"/>
    </source>
</evidence>
<proteinExistence type="predicted"/>
<gene>
    <name evidence="1" type="ORF">AAFF_G00062610</name>
</gene>